<dbReference type="GO" id="GO:0007173">
    <property type="term" value="P:epidermal growth factor receptor signaling pathway"/>
    <property type="evidence" value="ECO:0007669"/>
    <property type="project" value="TreeGrafter"/>
</dbReference>
<feature type="non-terminal residue" evidence="10">
    <location>
        <position position="1"/>
    </location>
</feature>
<dbReference type="SUPFAM" id="SSF57196">
    <property type="entry name" value="EGF/Laminin"/>
    <property type="match status" value="1"/>
</dbReference>
<dbReference type="PROSITE" id="PS00022">
    <property type="entry name" value="EGF_1"/>
    <property type="match status" value="1"/>
</dbReference>
<dbReference type="PRINTS" id="PR00009">
    <property type="entry name" value="EGFTGF"/>
</dbReference>
<dbReference type="PANTHER" id="PTHR10740:SF3">
    <property type="entry name" value="PROBETACELLULIN"/>
    <property type="match status" value="1"/>
</dbReference>
<keyword evidence="4" id="KW-0339">Growth factor</keyword>
<dbReference type="FunFam" id="2.10.25.10:FF:000182">
    <property type="entry name" value="Protransforming growth factor alpha"/>
    <property type="match status" value="1"/>
</dbReference>
<accession>A0AAV7QU78</accession>
<evidence type="ECO:0000313" key="11">
    <source>
        <dbReference type="Proteomes" id="UP001066276"/>
    </source>
</evidence>
<evidence type="ECO:0000256" key="2">
    <source>
        <dbReference type="ARBA" id="ARBA00022525"/>
    </source>
</evidence>
<feature type="disulfide bond" evidence="7">
    <location>
        <begin position="58"/>
        <end position="67"/>
    </location>
</feature>
<keyword evidence="8" id="KW-1133">Transmembrane helix</keyword>
<keyword evidence="8" id="KW-0812">Transmembrane</keyword>
<dbReference type="GO" id="GO:0005154">
    <property type="term" value="F:epidermal growth factor receptor binding"/>
    <property type="evidence" value="ECO:0007669"/>
    <property type="project" value="TreeGrafter"/>
</dbReference>
<name>A0AAV7QU78_PLEWA</name>
<feature type="domain" description="EGF-like" evidence="9">
    <location>
        <begin position="28"/>
        <end position="68"/>
    </location>
</feature>
<reference evidence="10" key="1">
    <citation type="journal article" date="2022" name="bioRxiv">
        <title>Sequencing and chromosome-scale assembly of the giantPleurodeles waltlgenome.</title>
        <authorList>
            <person name="Brown T."/>
            <person name="Elewa A."/>
            <person name="Iarovenko S."/>
            <person name="Subramanian E."/>
            <person name="Araus A.J."/>
            <person name="Petzold A."/>
            <person name="Susuki M."/>
            <person name="Suzuki K.-i.T."/>
            <person name="Hayashi T."/>
            <person name="Toyoda A."/>
            <person name="Oliveira C."/>
            <person name="Osipova E."/>
            <person name="Leigh N.D."/>
            <person name="Simon A."/>
            <person name="Yun M.H."/>
        </authorList>
    </citation>
    <scope>NUCLEOTIDE SEQUENCE</scope>
    <source>
        <strain evidence="10">20211129_DDA</strain>
        <tissue evidence="10">Liver</tissue>
    </source>
</reference>
<dbReference type="Gene3D" id="2.10.25.10">
    <property type="entry name" value="Laminin"/>
    <property type="match status" value="1"/>
</dbReference>
<comment type="caution">
    <text evidence="7">Lacks conserved residue(s) required for the propagation of feature annotation.</text>
</comment>
<evidence type="ECO:0000256" key="5">
    <source>
        <dbReference type="ARBA" id="ARBA00023157"/>
    </source>
</evidence>
<gene>
    <name evidence="10" type="ORF">NDU88_009858</name>
</gene>
<dbReference type="PROSITE" id="PS01186">
    <property type="entry name" value="EGF_2"/>
    <property type="match status" value="1"/>
</dbReference>
<evidence type="ECO:0000256" key="1">
    <source>
        <dbReference type="ARBA" id="ARBA00004239"/>
    </source>
</evidence>
<comment type="caution">
    <text evidence="10">The sequence shown here is derived from an EMBL/GenBank/DDBJ whole genome shotgun (WGS) entry which is preliminary data.</text>
</comment>
<comment type="subcellular location">
    <subcellularLocation>
        <location evidence="1">Secreted</location>
        <location evidence="1">Extracellular space</location>
    </subcellularLocation>
</comment>
<evidence type="ECO:0000313" key="10">
    <source>
        <dbReference type="EMBL" id="KAJ1143550.1"/>
    </source>
</evidence>
<keyword evidence="3 7" id="KW-0245">EGF-like domain</keyword>
<proteinExistence type="predicted"/>
<keyword evidence="2" id="KW-0964">Secreted</keyword>
<keyword evidence="6" id="KW-0497">Mitogen</keyword>
<evidence type="ECO:0000256" key="7">
    <source>
        <dbReference type="PROSITE-ProRule" id="PRU00076"/>
    </source>
</evidence>
<evidence type="ECO:0000256" key="3">
    <source>
        <dbReference type="ARBA" id="ARBA00022536"/>
    </source>
</evidence>
<keyword evidence="5 7" id="KW-1015">Disulfide bond</keyword>
<dbReference type="GO" id="GO:0045840">
    <property type="term" value="P:positive regulation of mitotic nuclear division"/>
    <property type="evidence" value="ECO:0007669"/>
    <property type="project" value="TreeGrafter"/>
</dbReference>
<dbReference type="InterPro" id="IPR000742">
    <property type="entry name" value="EGF"/>
</dbReference>
<dbReference type="PROSITE" id="PS50026">
    <property type="entry name" value="EGF_3"/>
    <property type="match status" value="1"/>
</dbReference>
<protein>
    <recommendedName>
        <fullName evidence="9">EGF-like domain-containing protein</fullName>
    </recommendedName>
</protein>
<sequence length="106" mass="11374">TLHCVSSWTHKSLSCVLTKAPNSSFGQMFASCPDVYKHFCISGTCRYIVSEEIPACICFKGYIGSRCESMDLLHIMSENPQSILAIAFAAAVLVALSLIIGLGLGV</sequence>
<evidence type="ECO:0000256" key="4">
    <source>
        <dbReference type="ARBA" id="ARBA00023030"/>
    </source>
</evidence>
<feature type="transmembrane region" description="Helical" evidence="8">
    <location>
        <begin position="83"/>
        <end position="104"/>
    </location>
</feature>
<feature type="non-terminal residue" evidence="10">
    <location>
        <position position="106"/>
    </location>
</feature>
<keyword evidence="8" id="KW-0472">Membrane</keyword>
<dbReference type="PANTHER" id="PTHR10740">
    <property type="entry name" value="TRANSFORMING GROWTH FACTOR ALPHA"/>
    <property type="match status" value="1"/>
</dbReference>
<evidence type="ECO:0000256" key="6">
    <source>
        <dbReference type="ARBA" id="ARBA00023246"/>
    </source>
</evidence>
<evidence type="ECO:0000256" key="8">
    <source>
        <dbReference type="SAM" id="Phobius"/>
    </source>
</evidence>
<dbReference type="GO" id="GO:0051781">
    <property type="term" value="P:positive regulation of cell division"/>
    <property type="evidence" value="ECO:0007669"/>
    <property type="project" value="UniProtKB-KW"/>
</dbReference>
<keyword evidence="11" id="KW-1185">Reference proteome</keyword>
<organism evidence="10 11">
    <name type="scientific">Pleurodeles waltl</name>
    <name type="common">Iberian ribbed newt</name>
    <dbReference type="NCBI Taxonomy" id="8319"/>
    <lineage>
        <taxon>Eukaryota</taxon>
        <taxon>Metazoa</taxon>
        <taxon>Chordata</taxon>
        <taxon>Craniata</taxon>
        <taxon>Vertebrata</taxon>
        <taxon>Euteleostomi</taxon>
        <taxon>Amphibia</taxon>
        <taxon>Batrachia</taxon>
        <taxon>Caudata</taxon>
        <taxon>Salamandroidea</taxon>
        <taxon>Salamandridae</taxon>
        <taxon>Pleurodelinae</taxon>
        <taxon>Pleurodeles</taxon>
    </lineage>
</organism>
<dbReference type="GO" id="GO:0005615">
    <property type="term" value="C:extracellular space"/>
    <property type="evidence" value="ECO:0007669"/>
    <property type="project" value="TreeGrafter"/>
</dbReference>
<dbReference type="GO" id="GO:0008284">
    <property type="term" value="P:positive regulation of cell population proliferation"/>
    <property type="evidence" value="ECO:0007669"/>
    <property type="project" value="TreeGrafter"/>
</dbReference>
<dbReference type="Proteomes" id="UP001066276">
    <property type="component" value="Chromosome 6"/>
</dbReference>
<dbReference type="GO" id="GO:0008083">
    <property type="term" value="F:growth factor activity"/>
    <property type="evidence" value="ECO:0007669"/>
    <property type="project" value="UniProtKB-KW"/>
</dbReference>
<dbReference type="EMBL" id="JANPWB010000010">
    <property type="protein sequence ID" value="KAJ1143550.1"/>
    <property type="molecule type" value="Genomic_DNA"/>
</dbReference>
<dbReference type="AlphaFoldDB" id="A0AAV7QU78"/>
<evidence type="ECO:0000259" key="9">
    <source>
        <dbReference type="PROSITE" id="PS50026"/>
    </source>
</evidence>